<dbReference type="EMBL" id="QDEB01007275">
    <property type="protein sequence ID" value="RZC42523.1"/>
    <property type="molecule type" value="Genomic_DNA"/>
</dbReference>
<evidence type="ECO:0000256" key="5">
    <source>
        <dbReference type="PROSITE-ProRule" id="PRU00042"/>
    </source>
</evidence>
<protein>
    <submittedName>
        <fullName evidence="7">Histone H4 transcription factor</fullName>
    </submittedName>
</protein>
<keyword evidence="2" id="KW-0677">Repeat</keyword>
<feature type="domain" description="C2H2-type" evidence="6">
    <location>
        <begin position="23"/>
        <end position="50"/>
    </location>
</feature>
<dbReference type="PROSITE" id="PS00028">
    <property type="entry name" value="ZINC_FINGER_C2H2_1"/>
    <property type="match status" value="3"/>
</dbReference>
<dbReference type="PANTHER" id="PTHR24403">
    <property type="entry name" value="ZINC FINGER PROTEIN"/>
    <property type="match status" value="1"/>
</dbReference>
<gene>
    <name evidence="7" type="ORF">BDFB_002321</name>
</gene>
<dbReference type="PANTHER" id="PTHR24403:SF67">
    <property type="entry name" value="FI01116P-RELATED"/>
    <property type="match status" value="1"/>
</dbReference>
<name>A0A482WDM0_ASBVE</name>
<keyword evidence="8" id="KW-1185">Reference proteome</keyword>
<evidence type="ECO:0000256" key="3">
    <source>
        <dbReference type="ARBA" id="ARBA00022771"/>
    </source>
</evidence>
<dbReference type="GO" id="GO:0045944">
    <property type="term" value="P:positive regulation of transcription by RNA polymerase II"/>
    <property type="evidence" value="ECO:0007669"/>
    <property type="project" value="TreeGrafter"/>
</dbReference>
<proteinExistence type="predicted"/>
<dbReference type="SUPFAM" id="SSF57667">
    <property type="entry name" value="beta-beta-alpha zinc fingers"/>
    <property type="match status" value="2"/>
</dbReference>
<dbReference type="SMART" id="SM00355">
    <property type="entry name" value="ZnF_C2H2"/>
    <property type="match status" value="3"/>
</dbReference>
<keyword evidence="1" id="KW-0479">Metal-binding</keyword>
<dbReference type="GO" id="GO:0005634">
    <property type="term" value="C:nucleus"/>
    <property type="evidence" value="ECO:0007669"/>
    <property type="project" value="TreeGrafter"/>
</dbReference>
<sequence length="267" mass="30954">MTCPKPSILAKHIRYRHLNEKPYKCEHCDYSCVSKHNLDFHIKKHDPDNQFKCSDCAYECRSAFGLDRHYQKCHGKVPNMNRIGDVLSNVLQGWNNVYECHNCKKQFNRGGLLTKHLMKVHNYHWPSGHSRFRYKEDQDGIYRLQTVRYETLDVTEEIIKGNVVQAPSEKEPLKFDVLKRKSEDGNSVQMFDVVLSKEGKKGSQPESRKKVVITIDDIDLKGNVLKSQTIQSSEIICSDMKEITSTLRNEIIFVNPHENPESSKDAE</sequence>
<dbReference type="InterPro" id="IPR036236">
    <property type="entry name" value="Znf_C2H2_sf"/>
</dbReference>
<evidence type="ECO:0000313" key="7">
    <source>
        <dbReference type="EMBL" id="RZC42523.1"/>
    </source>
</evidence>
<dbReference type="InterPro" id="IPR050688">
    <property type="entry name" value="Zinc_finger/UBP_domain"/>
</dbReference>
<dbReference type="Proteomes" id="UP000292052">
    <property type="component" value="Unassembled WGS sequence"/>
</dbReference>
<evidence type="ECO:0000256" key="1">
    <source>
        <dbReference type="ARBA" id="ARBA00022723"/>
    </source>
</evidence>
<evidence type="ECO:0000259" key="6">
    <source>
        <dbReference type="PROSITE" id="PS50157"/>
    </source>
</evidence>
<keyword evidence="3 5" id="KW-0863">Zinc-finger</keyword>
<accession>A0A482WDM0</accession>
<dbReference type="OrthoDB" id="10260596at2759"/>
<comment type="caution">
    <text evidence="7">The sequence shown here is derived from an EMBL/GenBank/DDBJ whole genome shotgun (WGS) entry which is preliminary data.</text>
</comment>
<dbReference type="AlphaFoldDB" id="A0A482WDM0"/>
<organism evidence="7 8">
    <name type="scientific">Asbolus verrucosus</name>
    <name type="common">Desert ironclad beetle</name>
    <dbReference type="NCBI Taxonomy" id="1661398"/>
    <lineage>
        <taxon>Eukaryota</taxon>
        <taxon>Metazoa</taxon>
        <taxon>Ecdysozoa</taxon>
        <taxon>Arthropoda</taxon>
        <taxon>Hexapoda</taxon>
        <taxon>Insecta</taxon>
        <taxon>Pterygota</taxon>
        <taxon>Neoptera</taxon>
        <taxon>Endopterygota</taxon>
        <taxon>Coleoptera</taxon>
        <taxon>Polyphaga</taxon>
        <taxon>Cucujiformia</taxon>
        <taxon>Tenebrionidae</taxon>
        <taxon>Pimeliinae</taxon>
        <taxon>Asbolus</taxon>
    </lineage>
</organism>
<reference evidence="7 8" key="1">
    <citation type="submission" date="2017-03" db="EMBL/GenBank/DDBJ databases">
        <title>Genome of the blue death feigning beetle - Asbolus verrucosus.</title>
        <authorList>
            <person name="Rider S.D."/>
        </authorList>
    </citation>
    <scope>NUCLEOTIDE SEQUENCE [LARGE SCALE GENOMIC DNA]</scope>
    <source>
        <strain evidence="7">Butters</strain>
        <tissue evidence="7">Head and leg muscle</tissue>
    </source>
</reference>
<evidence type="ECO:0000256" key="2">
    <source>
        <dbReference type="ARBA" id="ARBA00022737"/>
    </source>
</evidence>
<dbReference type="GO" id="GO:0008270">
    <property type="term" value="F:zinc ion binding"/>
    <property type="evidence" value="ECO:0007669"/>
    <property type="project" value="UniProtKB-KW"/>
</dbReference>
<dbReference type="PROSITE" id="PS50157">
    <property type="entry name" value="ZINC_FINGER_C2H2_2"/>
    <property type="match status" value="2"/>
</dbReference>
<dbReference type="InterPro" id="IPR013087">
    <property type="entry name" value="Znf_C2H2_type"/>
</dbReference>
<dbReference type="FunFam" id="3.30.160.60:FF:001659">
    <property type="entry name" value="Uncharacterized protein"/>
    <property type="match status" value="1"/>
</dbReference>
<dbReference type="STRING" id="1661398.A0A482WDM0"/>
<keyword evidence="4" id="KW-0862">Zinc</keyword>
<feature type="domain" description="C2H2-type" evidence="6">
    <location>
        <begin position="98"/>
        <end position="126"/>
    </location>
</feature>
<evidence type="ECO:0000256" key="4">
    <source>
        <dbReference type="ARBA" id="ARBA00022833"/>
    </source>
</evidence>
<evidence type="ECO:0000313" key="8">
    <source>
        <dbReference type="Proteomes" id="UP000292052"/>
    </source>
</evidence>
<dbReference type="Gene3D" id="3.30.160.60">
    <property type="entry name" value="Classic Zinc Finger"/>
    <property type="match status" value="2"/>
</dbReference>